<name>A0A843U0Q8_COLES</name>
<reference evidence="1" key="1">
    <citation type="submission" date="2017-07" db="EMBL/GenBank/DDBJ databases">
        <title>Taro Niue Genome Assembly and Annotation.</title>
        <authorList>
            <person name="Atibalentja N."/>
            <person name="Keating K."/>
            <person name="Fields C.J."/>
        </authorList>
    </citation>
    <scope>NUCLEOTIDE SEQUENCE</scope>
    <source>
        <strain evidence="1">Niue_2</strain>
        <tissue evidence="1">Leaf</tissue>
    </source>
</reference>
<dbReference type="AlphaFoldDB" id="A0A843U0Q8"/>
<evidence type="ECO:0000313" key="2">
    <source>
        <dbReference type="Proteomes" id="UP000652761"/>
    </source>
</evidence>
<feature type="non-terminal residue" evidence="1">
    <location>
        <position position="314"/>
    </location>
</feature>
<evidence type="ECO:0000313" key="1">
    <source>
        <dbReference type="EMBL" id="MQL74069.1"/>
    </source>
</evidence>
<sequence>TAHLPLLPDIYHTHPRCHGLSSFIASEAAAAGCHGGRGCGAGRPVSQRRPDECGGGAAEVALLTPIAVVLGGSVPDPGKVAICSLPPLREVHPGLPEGSHGRALSAISSKMPSILLSHIPSLPFSLPPQPIEWRLSTAVPRSSAEAPRVQAMDVPSLEKSKSIIAVHEVRLDIISSCTNYGSEEKDVWPSRNQTHAPAELLGIEAESLHSIVGGHGNGKDGIWGHIEGLPKPVTGLYFSKKKERADNYSPGSGSFASLARCTGSQKGGCGSSPSTFILPLLLPRASSAASCPSAGVLLPVLQVFCAVTAMVTGK</sequence>
<accession>A0A843U0Q8</accession>
<feature type="non-terminal residue" evidence="1">
    <location>
        <position position="1"/>
    </location>
</feature>
<comment type="caution">
    <text evidence="1">The sequence shown here is derived from an EMBL/GenBank/DDBJ whole genome shotgun (WGS) entry which is preliminary data.</text>
</comment>
<protein>
    <submittedName>
        <fullName evidence="1">Uncharacterized protein</fullName>
    </submittedName>
</protein>
<organism evidence="1 2">
    <name type="scientific">Colocasia esculenta</name>
    <name type="common">Wild taro</name>
    <name type="synonym">Arum esculentum</name>
    <dbReference type="NCBI Taxonomy" id="4460"/>
    <lineage>
        <taxon>Eukaryota</taxon>
        <taxon>Viridiplantae</taxon>
        <taxon>Streptophyta</taxon>
        <taxon>Embryophyta</taxon>
        <taxon>Tracheophyta</taxon>
        <taxon>Spermatophyta</taxon>
        <taxon>Magnoliopsida</taxon>
        <taxon>Liliopsida</taxon>
        <taxon>Araceae</taxon>
        <taxon>Aroideae</taxon>
        <taxon>Colocasieae</taxon>
        <taxon>Colocasia</taxon>
    </lineage>
</organism>
<proteinExistence type="predicted"/>
<dbReference type="EMBL" id="NMUH01000191">
    <property type="protein sequence ID" value="MQL74069.1"/>
    <property type="molecule type" value="Genomic_DNA"/>
</dbReference>
<gene>
    <name evidence="1" type="ORF">Taro_006442</name>
</gene>
<keyword evidence="2" id="KW-1185">Reference proteome</keyword>
<dbReference type="Proteomes" id="UP000652761">
    <property type="component" value="Unassembled WGS sequence"/>
</dbReference>